<dbReference type="AlphaFoldDB" id="A0A3M7Q6L9"/>
<protein>
    <submittedName>
        <fullName evidence="1">Uncharacterized protein</fullName>
    </submittedName>
</protein>
<reference evidence="1 2" key="1">
    <citation type="journal article" date="2018" name="Sci. Rep.">
        <title>Genomic signatures of local adaptation to the degree of environmental predictability in rotifers.</title>
        <authorList>
            <person name="Franch-Gras L."/>
            <person name="Hahn C."/>
            <person name="Garcia-Roger E.M."/>
            <person name="Carmona M.J."/>
            <person name="Serra M."/>
            <person name="Gomez A."/>
        </authorList>
    </citation>
    <scope>NUCLEOTIDE SEQUENCE [LARGE SCALE GENOMIC DNA]</scope>
    <source>
        <strain evidence="1">HYR1</strain>
    </source>
</reference>
<dbReference type="Proteomes" id="UP000276133">
    <property type="component" value="Unassembled WGS sequence"/>
</dbReference>
<dbReference type="EMBL" id="REGN01007172">
    <property type="protein sequence ID" value="RNA07060.1"/>
    <property type="molecule type" value="Genomic_DNA"/>
</dbReference>
<name>A0A3M7Q6L9_BRAPC</name>
<proteinExistence type="predicted"/>
<evidence type="ECO:0000313" key="1">
    <source>
        <dbReference type="EMBL" id="RNA07060.1"/>
    </source>
</evidence>
<keyword evidence="2" id="KW-1185">Reference proteome</keyword>
<organism evidence="1 2">
    <name type="scientific">Brachionus plicatilis</name>
    <name type="common">Marine rotifer</name>
    <name type="synonym">Brachionus muelleri</name>
    <dbReference type="NCBI Taxonomy" id="10195"/>
    <lineage>
        <taxon>Eukaryota</taxon>
        <taxon>Metazoa</taxon>
        <taxon>Spiralia</taxon>
        <taxon>Gnathifera</taxon>
        <taxon>Rotifera</taxon>
        <taxon>Eurotatoria</taxon>
        <taxon>Monogononta</taxon>
        <taxon>Pseudotrocha</taxon>
        <taxon>Ploima</taxon>
        <taxon>Brachionidae</taxon>
        <taxon>Brachionus</taxon>
    </lineage>
</organism>
<evidence type="ECO:0000313" key="2">
    <source>
        <dbReference type="Proteomes" id="UP000276133"/>
    </source>
</evidence>
<accession>A0A3M7Q6L9</accession>
<gene>
    <name evidence="1" type="ORF">BpHYR1_014921</name>
</gene>
<comment type="caution">
    <text evidence="1">The sequence shown here is derived from an EMBL/GenBank/DDBJ whole genome shotgun (WGS) entry which is preliminary data.</text>
</comment>
<sequence length="126" mass="15069">MPNQLFHLYCAKRVKLFQFRKDGLHARKSQELNTRQNTSNKIMKEHKVLFIKISINLNFSLYLEDENNSNTLIILENSENFINLTIILKLIDSKKTLRKASYSRNRAIRHIFIRNLLYIIKSEIKF</sequence>